<protein>
    <submittedName>
        <fullName evidence="10">Glycosyltransferase family 39 protein</fullName>
    </submittedName>
</protein>
<evidence type="ECO:0000256" key="8">
    <source>
        <dbReference type="SAM" id="Phobius"/>
    </source>
</evidence>
<keyword evidence="5 8" id="KW-0812">Transmembrane</keyword>
<reference evidence="10" key="1">
    <citation type="submission" date="2022-11" db="EMBL/GenBank/DDBJ databases">
        <title>Complete genome sequence of Veillonella rogosae KCOM 3468 isolated from human Subgingival dental plaque of Chronic peridontitis Lesion.</title>
        <authorList>
            <person name="Park S.-N."/>
            <person name="Lim Y.K."/>
            <person name="Kook J.-K."/>
        </authorList>
    </citation>
    <scope>NUCLEOTIDE SEQUENCE</scope>
    <source>
        <strain evidence="10">KCOM 3468</strain>
    </source>
</reference>
<feature type="transmembrane region" description="Helical" evidence="8">
    <location>
        <begin position="162"/>
        <end position="191"/>
    </location>
</feature>
<dbReference type="RefSeq" id="WP_265138039.1">
    <property type="nucleotide sequence ID" value="NZ_CP110418.1"/>
</dbReference>
<organism evidence="10 11">
    <name type="scientific">Veillonella rogosae</name>
    <dbReference type="NCBI Taxonomy" id="423477"/>
    <lineage>
        <taxon>Bacteria</taxon>
        <taxon>Bacillati</taxon>
        <taxon>Bacillota</taxon>
        <taxon>Negativicutes</taxon>
        <taxon>Veillonellales</taxon>
        <taxon>Veillonellaceae</taxon>
        <taxon>Veillonella</taxon>
    </lineage>
</organism>
<dbReference type="PANTHER" id="PTHR33908">
    <property type="entry name" value="MANNOSYLTRANSFERASE YKCB-RELATED"/>
    <property type="match status" value="1"/>
</dbReference>
<dbReference type="AlphaFoldDB" id="A0AA46X4S3"/>
<gene>
    <name evidence="10" type="ORF">OKW85_09315</name>
</gene>
<evidence type="ECO:0000256" key="7">
    <source>
        <dbReference type="ARBA" id="ARBA00023136"/>
    </source>
</evidence>
<feature type="transmembrane region" description="Helical" evidence="8">
    <location>
        <begin position="339"/>
        <end position="358"/>
    </location>
</feature>
<dbReference type="Pfam" id="PF13231">
    <property type="entry name" value="PMT_2"/>
    <property type="match status" value="1"/>
</dbReference>
<evidence type="ECO:0000256" key="5">
    <source>
        <dbReference type="ARBA" id="ARBA00022692"/>
    </source>
</evidence>
<evidence type="ECO:0000256" key="4">
    <source>
        <dbReference type="ARBA" id="ARBA00022679"/>
    </source>
</evidence>
<sequence>MKLSRLTPVMFIVWLVFYMFGNNMLPITDPVESNYALTAKEMVLSGDWLSPQIYGTYWYDKPIMIYWLIALSFKLFGIADWVVRLPSAIFGALSVATMYQSMRTISGKWALGLIGGSVLGTSLMFWIVAHGIITDMVLLYTTLMVMIYSYKGMVEQKPYAMIVAYVFAGLGVLTKGPVALVLPGMILLVFAGINRSWSMVKAIFDWRGILAFCAVCFPWYAYMYSVHGQDFIDGFLGLHNVTRATQSEHPEDNVWWYYLAIFLGASMPWTGAVIYGIIDGLKQRHTGFIYNMTWGVGIVLFYTLMATKYPLYTFVSLVPFSAIGAMGVMKLIRKGKSRALKWIIVGPTLLLWLAYVAGTFFAPWGFYFLLYVVVAIAVLLMLHAWFTRRGYRLVTIIVLGTMVISSIVVVEGLEPFIKQRSNIDVVPVVDSYDGDVYYYNGYSTATVYYTGHKIIKINGDESRWDDRDKLRKRSAEWSKKYLMEQVNEEEFNKIIASGKPVMLIVPKGEIKHFRQSSIYPNVSEFSEAGTSEVYVLNKKTIFK</sequence>
<evidence type="ECO:0000256" key="1">
    <source>
        <dbReference type="ARBA" id="ARBA00004651"/>
    </source>
</evidence>
<feature type="domain" description="Glycosyltransferase RgtA/B/C/D-like" evidence="9">
    <location>
        <begin position="60"/>
        <end position="220"/>
    </location>
</feature>
<keyword evidence="3" id="KW-0328">Glycosyltransferase</keyword>
<dbReference type="EMBL" id="CP110418">
    <property type="protein sequence ID" value="UZG50876.1"/>
    <property type="molecule type" value="Genomic_DNA"/>
</dbReference>
<feature type="transmembrane region" description="Helical" evidence="8">
    <location>
        <begin position="288"/>
        <end position="305"/>
    </location>
</feature>
<evidence type="ECO:0000313" key="11">
    <source>
        <dbReference type="Proteomes" id="UP001164244"/>
    </source>
</evidence>
<feature type="transmembrane region" description="Helical" evidence="8">
    <location>
        <begin position="255"/>
        <end position="276"/>
    </location>
</feature>
<feature type="transmembrane region" description="Helical" evidence="8">
    <location>
        <begin position="203"/>
        <end position="222"/>
    </location>
</feature>
<dbReference type="PANTHER" id="PTHR33908:SF3">
    <property type="entry name" value="UNDECAPRENYL PHOSPHATE-ALPHA-4-AMINO-4-DEOXY-L-ARABINOSE ARABINOSYL TRANSFERASE"/>
    <property type="match status" value="1"/>
</dbReference>
<evidence type="ECO:0000256" key="2">
    <source>
        <dbReference type="ARBA" id="ARBA00022475"/>
    </source>
</evidence>
<feature type="transmembrane region" description="Helical" evidence="8">
    <location>
        <begin position="311"/>
        <end position="332"/>
    </location>
</feature>
<feature type="transmembrane region" description="Helical" evidence="8">
    <location>
        <begin position="364"/>
        <end position="386"/>
    </location>
</feature>
<dbReference type="Proteomes" id="UP001164244">
    <property type="component" value="Chromosome"/>
</dbReference>
<name>A0AA46X4S3_9FIRM</name>
<accession>A0AA46X4S3</accession>
<feature type="transmembrane region" description="Helical" evidence="8">
    <location>
        <begin position="393"/>
        <end position="413"/>
    </location>
</feature>
<keyword evidence="2" id="KW-1003">Cell membrane</keyword>
<dbReference type="GO" id="GO:0010041">
    <property type="term" value="P:response to iron(III) ion"/>
    <property type="evidence" value="ECO:0007669"/>
    <property type="project" value="TreeGrafter"/>
</dbReference>
<comment type="subcellular location">
    <subcellularLocation>
        <location evidence="1">Cell membrane</location>
        <topology evidence="1">Multi-pass membrane protein</topology>
    </subcellularLocation>
</comment>
<feature type="transmembrane region" description="Helical" evidence="8">
    <location>
        <begin position="63"/>
        <end position="79"/>
    </location>
</feature>
<dbReference type="InterPro" id="IPR038731">
    <property type="entry name" value="RgtA/B/C-like"/>
</dbReference>
<evidence type="ECO:0000256" key="3">
    <source>
        <dbReference type="ARBA" id="ARBA00022676"/>
    </source>
</evidence>
<dbReference type="GO" id="GO:0016763">
    <property type="term" value="F:pentosyltransferase activity"/>
    <property type="evidence" value="ECO:0007669"/>
    <property type="project" value="TreeGrafter"/>
</dbReference>
<evidence type="ECO:0000256" key="6">
    <source>
        <dbReference type="ARBA" id="ARBA00022989"/>
    </source>
</evidence>
<dbReference type="GO" id="GO:0009103">
    <property type="term" value="P:lipopolysaccharide biosynthetic process"/>
    <property type="evidence" value="ECO:0007669"/>
    <property type="project" value="UniProtKB-ARBA"/>
</dbReference>
<dbReference type="InterPro" id="IPR050297">
    <property type="entry name" value="LipidA_mod_glycosyltrf_83"/>
</dbReference>
<dbReference type="KEGG" id="vrg:OKW85_09315"/>
<keyword evidence="7 8" id="KW-0472">Membrane</keyword>
<dbReference type="GO" id="GO:0005886">
    <property type="term" value="C:plasma membrane"/>
    <property type="evidence" value="ECO:0007669"/>
    <property type="project" value="UniProtKB-SubCell"/>
</dbReference>
<evidence type="ECO:0000313" key="10">
    <source>
        <dbReference type="EMBL" id="UZG50876.1"/>
    </source>
</evidence>
<proteinExistence type="predicted"/>
<keyword evidence="4" id="KW-0808">Transferase</keyword>
<feature type="transmembrane region" description="Helical" evidence="8">
    <location>
        <begin position="6"/>
        <end position="25"/>
    </location>
</feature>
<evidence type="ECO:0000259" key="9">
    <source>
        <dbReference type="Pfam" id="PF13231"/>
    </source>
</evidence>
<keyword evidence="6 8" id="KW-1133">Transmembrane helix</keyword>